<organism evidence="8 9">
    <name type="scientific">Pseudonocardia sediminis</name>
    <dbReference type="NCBI Taxonomy" id="1397368"/>
    <lineage>
        <taxon>Bacteria</taxon>
        <taxon>Bacillati</taxon>
        <taxon>Actinomycetota</taxon>
        <taxon>Actinomycetes</taxon>
        <taxon>Pseudonocardiales</taxon>
        <taxon>Pseudonocardiaceae</taxon>
        <taxon>Pseudonocardia</taxon>
    </lineage>
</organism>
<evidence type="ECO:0000259" key="7">
    <source>
        <dbReference type="PROSITE" id="PS51755"/>
    </source>
</evidence>
<feature type="domain" description="Response regulatory" evidence="6">
    <location>
        <begin position="17"/>
        <end position="135"/>
    </location>
</feature>
<dbReference type="InterPro" id="IPR001789">
    <property type="entry name" value="Sig_transdc_resp-reg_receiver"/>
</dbReference>
<evidence type="ECO:0000256" key="3">
    <source>
        <dbReference type="ARBA" id="ARBA00023163"/>
    </source>
</evidence>
<keyword evidence="9" id="KW-1185">Reference proteome</keyword>
<dbReference type="SUPFAM" id="SSF46894">
    <property type="entry name" value="C-terminal effector domain of the bipartite response regulators"/>
    <property type="match status" value="1"/>
</dbReference>
<proteinExistence type="predicted"/>
<keyword evidence="1" id="KW-0805">Transcription regulation</keyword>
<accession>A0A4Q7UTT9</accession>
<dbReference type="PANTHER" id="PTHR48111">
    <property type="entry name" value="REGULATOR OF RPOS"/>
    <property type="match status" value="1"/>
</dbReference>
<evidence type="ECO:0000313" key="8">
    <source>
        <dbReference type="EMBL" id="RZT83423.1"/>
    </source>
</evidence>
<feature type="DNA-binding region" description="OmpR/PhoB-type" evidence="5">
    <location>
        <begin position="144"/>
        <end position="236"/>
    </location>
</feature>
<evidence type="ECO:0000256" key="4">
    <source>
        <dbReference type="PROSITE-ProRule" id="PRU00169"/>
    </source>
</evidence>
<dbReference type="InterPro" id="IPR011006">
    <property type="entry name" value="CheY-like_superfamily"/>
</dbReference>
<feature type="modified residue" description="4-aspartylphosphate" evidence="4">
    <location>
        <position position="70"/>
    </location>
</feature>
<feature type="domain" description="OmpR/PhoB-type" evidence="7">
    <location>
        <begin position="144"/>
        <end position="236"/>
    </location>
</feature>
<dbReference type="SMART" id="SM00862">
    <property type="entry name" value="Trans_reg_C"/>
    <property type="match status" value="1"/>
</dbReference>
<keyword evidence="3" id="KW-0804">Transcription</keyword>
<dbReference type="CDD" id="cd00383">
    <property type="entry name" value="trans_reg_C"/>
    <property type="match status" value="1"/>
</dbReference>
<dbReference type="GO" id="GO:0000976">
    <property type="term" value="F:transcription cis-regulatory region binding"/>
    <property type="evidence" value="ECO:0007669"/>
    <property type="project" value="TreeGrafter"/>
</dbReference>
<dbReference type="GO" id="GO:0032993">
    <property type="term" value="C:protein-DNA complex"/>
    <property type="evidence" value="ECO:0007669"/>
    <property type="project" value="TreeGrafter"/>
</dbReference>
<dbReference type="OrthoDB" id="5242569at2"/>
<protein>
    <submittedName>
        <fullName evidence="8">Two-component system response regulator QseB</fullName>
    </submittedName>
</protein>
<keyword evidence="4" id="KW-0597">Phosphoprotein</keyword>
<evidence type="ECO:0000256" key="2">
    <source>
        <dbReference type="ARBA" id="ARBA00023125"/>
    </source>
</evidence>
<reference evidence="8 9" key="1">
    <citation type="submission" date="2019-02" db="EMBL/GenBank/DDBJ databases">
        <title>Sequencing the genomes of 1000 actinobacteria strains.</title>
        <authorList>
            <person name="Klenk H.-P."/>
        </authorList>
    </citation>
    <scope>NUCLEOTIDE SEQUENCE [LARGE SCALE GENOMIC DNA]</scope>
    <source>
        <strain evidence="8 9">DSM 45779</strain>
    </source>
</reference>
<dbReference type="GO" id="GO:0000156">
    <property type="term" value="F:phosphorelay response regulator activity"/>
    <property type="evidence" value="ECO:0007669"/>
    <property type="project" value="TreeGrafter"/>
</dbReference>
<dbReference type="InterPro" id="IPR001867">
    <property type="entry name" value="OmpR/PhoB-type_DNA-bd"/>
</dbReference>
<sequence length="236" mass="25126">MTDVLIPSQRTHARPHTVLLALPPSATSLSVQRGLRHELGADGVAVVPVSDGIGLLDGIRSAAAALVVLDMELPGPDPGVVLGALHNEAPTTPVVAITSRERRGSLVGLLRGDRDDFLLRPFMVDELTARIRLRLRAAAGLPAPMVLSHGGLAVEIDHEVVSVDGRPIALSPTEYALLLALLARPGEVVSHDDLADQAWSEPVSANLVQVYISYLRRKIGPERIRTVRGAGYQLEG</sequence>
<evidence type="ECO:0000259" key="6">
    <source>
        <dbReference type="PROSITE" id="PS50110"/>
    </source>
</evidence>
<dbReference type="Pfam" id="PF00072">
    <property type="entry name" value="Response_reg"/>
    <property type="match status" value="1"/>
</dbReference>
<dbReference type="InterPro" id="IPR039420">
    <property type="entry name" value="WalR-like"/>
</dbReference>
<evidence type="ECO:0000256" key="5">
    <source>
        <dbReference type="PROSITE-ProRule" id="PRU01091"/>
    </source>
</evidence>
<evidence type="ECO:0000313" key="9">
    <source>
        <dbReference type="Proteomes" id="UP000291591"/>
    </source>
</evidence>
<dbReference type="Gene3D" id="3.40.50.2300">
    <property type="match status" value="1"/>
</dbReference>
<name>A0A4Q7UTT9_PSEST</name>
<dbReference type="GO" id="GO:0006355">
    <property type="term" value="P:regulation of DNA-templated transcription"/>
    <property type="evidence" value="ECO:0007669"/>
    <property type="project" value="InterPro"/>
</dbReference>
<comment type="caution">
    <text evidence="8">The sequence shown here is derived from an EMBL/GenBank/DDBJ whole genome shotgun (WGS) entry which is preliminary data.</text>
</comment>
<dbReference type="PROSITE" id="PS50110">
    <property type="entry name" value="RESPONSE_REGULATORY"/>
    <property type="match status" value="1"/>
</dbReference>
<gene>
    <name evidence="8" type="ORF">EV383_0226</name>
</gene>
<dbReference type="RefSeq" id="WP_130288178.1">
    <property type="nucleotide sequence ID" value="NZ_SHKL01000001.1"/>
</dbReference>
<dbReference type="Gene3D" id="1.10.10.10">
    <property type="entry name" value="Winged helix-like DNA-binding domain superfamily/Winged helix DNA-binding domain"/>
    <property type="match status" value="1"/>
</dbReference>
<dbReference type="PANTHER" id="PTHR48111:SF67">
    <property type="entry name" value="TRANSCRIPTIONAL REGULATORY PROTEIN TCTD"/>
    <property type="match status" value="1"/>
</dbReference>
<dbReference type="AlphaFoldDB" id="A0A4Q7UTT9"/>
<dbReference type="PROSITE" id="PS51755">
    <property type="entry name" value="OMPR_PHOB"/>
    <property type="match status" value="1"/>
</dbReference>
<dbReference type="EMBL" id="SHKL01000001">
    <property type="protein sequence ID" value="RZT83423.1"/>
    <property type="molecule type" value="Genomic_DNA"/>
</dbReference>
<keyword evidence="2 5" id="KW-0238">DNA-binding</keyword>
<dbReference type="GO" id="GO:0005829">
    <property type="term" value="C:cytosol"/>
    <property type="evidence" value="ECO:0007669"/>
    <property type="project" value="TreeGrafter"/>
</dbReference>
<dbReference type="InterPro" id="IPR036388">
    <property type="entry name" value="WH-like_DNA-bd_sf"/>
</dbReference>
<dbReference type="Pfam" id="PF00486">
    <property type="entry name" value="Trans_reg_C"/>
    <property type="match status" value="1"/>
</dbReference>
<dbReference type="Proteomes" id="UP000291591">
    <property type="component" value="Unassembled WGS sequence"/>
</dbReference>
<dbReference type="InterPro" id="IPR016032">
    <property type="entry name" value="Sig_transdc_resp-reg_C-effctor"/>
</dbReference>
<evidence type="ECO:0000256" key="1">
    <source>
        <dbReference type="ARBA" id="ARBA00023015"/>
    </source>
</evidence>
<dbReference type="SUPFAM" id="SSF52172">
    <property type="entry name" value="CheY-like"/>
    <property type="match status" value="1"/>
</dbReference>